<evidence type="ECO:0000313" key="3">
    <source>
        <dbReference type="Proteomes" id="UP000317422"/>
    </source>
</evidence>
<dbReference type="OrthoDB" id="9794187at2"/>
<dbReference type="InterPro" id="IPR037171">
    <property type="entry name" value="NagB/RpiA_transferase-like"/>
</dbReference>
<feature type="domain" description="LUD" evidence="1">
    <location>
        <begin position="113"/>
        <end position="208"/>
    </location>
</feature>
<dbReference type="Gene3D" id="3.40.50.10420">
    <property type="entry name" value="NagB/RpiA/CoA transferase-like"/>
    <property type="match status" value="1"/>
</dbReference>
<dbReference type="SUPFAM" id="SSF100950">
    <property type="entry name" value="NagB/RpiA/CoA transferase-like"/>
    <property type="match status" value="1"/>
</dbReference>
<dbReference type="InterPro" id="IPR003741">
    <property type="entry name" value="LUD_dom"/>
</dbReference>
<protein>
    <submittedName>
        <fullName evidence="2">L-lactate dehydrogenase complex protein LldG</fullName>
    </submittedName>
</protein>
<gene>
    <name evidence="2" type="ORF">FHX37_1671</name>
</gene>
<sequence>MNGSRERVLGRIRAALADVPAGEAPPDVSVPQTYAASHEQGERLELLAGRIADYRAEVHRTTGGGLPDTIAAVLSQRRTRRAVTASDAPPVWFTSTAAEVVRDDGVDVATLEGTDSVVTGCALAVAETGTLVLDSGAAQGRRIISLIPDHHVCVVNASDVVASVPHALHRLDPDRPLTWISGPSATSDIELERVEGVHGPRVLDVVLVE</sequence>
<evidence type="ECO:0000313" key="2">
    <source>
        <dbReference type="EMBL" id="TQN31751.1"/>
    </source>
</evidence>
<name>A0A543NIS6_9ACTN</name>
<dbReference type="Proteomes" id="UP000317422">
    <property type="component" value="Unassembled WGS sequence"/>
</dbReference>
<dbReference type="PANTHER" id="PTHR43682:SF1">
    <property type="entry name" value="LACTATE UTILIZATION PROTEIN C"/>
    <property type="match status" value="1"/>
</dbReference>
<proteinExistence type="predicted"/>
<organism evidence="2 3">
    <name type="scientific">Haloactinospora alba</name>
    <dbReference type="NCBI Taxonomy" id="405555"/>
    <lineage>
        <taxon>Bacteria</taxon>
        <taxon>Bacillati</taxon>
        <taxon>Actinomycetota</taxon>
        <taxon>Actinomycetes</taxon>
        <taxon>Streptosporangiales</taxon>
        <taxon>Nocardiopsidaceae</taxon>
        <taxon>Haloactinospora</taxon>
    </lineage>
</organism>
<dbReference type="AlphaFoldDB" id="A0A543NIS6"/>
<dbReference type="Pfam" id="PF02589">
    <property type="entry name" value="LUD_dom"/>
    <property type="match status" value="1"/>
</dbReference>
<dbReference type="InterPro" id="IPR024185">
    <property type="entry name" value="FTHF_cligase-like_sf"/>
</dbReference>
<dbReference type="PANTHER" id="PTHR43682">
    <property type="entry name" value="LACTATE UTILIZATION PROTEIN C"/>
    <property type="match status" value="1"/>
</dbReference>
<accession>A0A543NIS6</accession>
<dbReference type="EMBL" id="VFQC01000001">
    <property type="protein sequence ID" value="TQN31751.1"/>
    <property type="molecule type" value="Genomic_DNA"/>
</dbReference>
<comment type="caution">
    <text evidence="2">The sequence shown here is derived from an EMBL/GenBank/DDBJ whole genome shotgun (WGS) entry which is preliminary data.</text>
</comment>
<evidence type="ECO:0000259" key="1">
    <source>
        <dbReference type="Pfam" id="PF02589"/>
    </source>
</evidence>
<keyword evidence="3" id="KW-1185">Reference proteome</keyword>
<dbReference type="RefSeq" id="WP_141923317.1">
    <property type="nucleotide sequence ID" value="NZ_VFQC01000001.1"/>
</dbReference>
<reference evidence="2 3" key="1">
    <citation type="submission" date="2019-06" db="EMBL/GenBank/DDBJ databases">
        <title>Sequencing the genomes of 1000 actinobacteria strains.</title>
        <authorList>
            <person name="Klenk H.-P."/>
        </authorList>
    </citation>
    <scope>NUCLEOTIDE SEQUENCE [LARGE SCALE GENOMIC DNA]</scope>
    <source>
        <strain evidence="2 3">DSM 45015</strain>
    </source>
</reference>